<evidence type="ECO:0000313" key="3">
    <source>
        <dbReference type="Proteomes" id="UP000623467"/>
    </source>
</evidence>
<dbReference type="EMBL" id="JACAZH010000001">
    <property type="protein sequence ID" value="KAF7376269.1"/>
    <property type="molecule type" value="Genomic_DNA"/>
</dbReference>
<gene>
    <name evidence="2" type="ORF">MSAN_00042300</name>
</gene>
<keyword evidence="3" id="KW-1185">Reference proteome</keyword>
<accession>A0A8H7DI46</accession>
<feature type="compositionally biased region" description="Polar residues" evidence="1">
    <location>
        <begin position="255"/>
        <end position="264"/>
    </location>
</feature>
<organism evidence="2 3">
    <name type="scientific">Mycena sanguinolenta</name>
    <dbReference type="NCBI Taxonomy" id="230812"/>
    <lineage>
        <taxon>Eukaryota</taxon>
        <taxon>Fungi</taxon>
        <taxon>Dikarya</taxon>
        <taxon>Basidiomycota</taxon>
        <taxon>Agaricomycotina</taxon>
        <taxon>Agaricomycetes</taxon>
        <taxon>Agaricomycetidae</taxon>
        <taxon>Agaricales</taxon>
        <taxon>Marasmiineae</taxon>
        <taxon>Mycenaceae</taxon>
        <taxon>Mycena</taxon>
    </lineage>
</organism>
<feature type="region of interest" description="Disordered" evidence="1">
    <location>
        <begin position="1"/>
        <end position="81"/>
    </location>
</feature>
<dbReference type="Proteomes" id="UP000623467">
    <property type="component" value="Unassembled WGS sequence"/>
</dbReference>
<feature type="compositionally biased region" description="Polar residues" evidence="1">
    <location>
        <begin position="226"/>
        <end position="244"/>
    </location>
</feature>
<protein>
    <submittedName>
        <fullName evidence="2">Uncharacterized protein</fullName>
    </submittedName>
</protein>
<evidence type="ECO:0000256" key="1">
    <source>
        <dbReference type="SAM" id="MobiDB-lite"/>
    </source>
</evidence>
<feature type="region of interest" description="Disordered" evidence="1">
    <location>
        <begin position="139"/>
        <end position="298"/>
    </location>
</feature>
<sequence length="549" mass="58507">MLSPSPLRPRKDFKPRPMTPENSDAAVFLGSPSKPLLTPAKKVLSRTPLSLNTNTANTTTASAQPATGTKRKQHTSTPLRLAPIVSPNDSYVPFHRLAPLPAPQFATRTPQTAAEADAHIRSHTATLTQLRISDLNDEFDDDLDLPAPSRPEEVVEACSPGGHITKRRARSRPVSQELLEGSPSPVAFPSTRASHTRNSSVSSSEGGSPLPRRRLAGMHPPLPRTRLTSATNANLRPTTTATRQSGRHSYAGPGCSTQSWNMMQSRPVTPSPRSSPMQAPTDPDDDDEEQNLFFSGLPPRTDSLAFSFNVTANTPSPRVKKPDAALPKKHNLRPRDSGVVLSEDDDDADFLGVPCASTSVNSIYSDSDEGLVTPGVEPEAGSGWPSVVGGEGDAFENGVNVDAFIQRTLAAGAKATTAQAKKAPGTPVKKVKTSYLLGGPERPWQSAVAHKVGLPDFTWDKDGKHTGGHGGKPRKSLPAVFPDLHAQPRKHGKAPLDPTTDSEGEDDSPSGRRGGDKYLGLGLGRPGPGGNSAHKVADAAEQQWRVFER</sequence>
<feature type="region of interest" description="Disordered" evidence="1">
    <location>
        <begin position="312"/>
        <end position="341"/>
    </location>
</feature>
<comment type="caution">
    <text evidence="2">The sequence shown here is derived from an EMBL/GenBank/DDBJ whole genome shotgun (WGS) entry which is preliminary data.</text>
</comment>
<dbReference type="AlphaFoldDB" id="A0A8H7DI46"/>
<feature type="compositionally biased region" description="Low complexity" evidence="1">
    <location>
        <begin position="47"/>
        <end position="67"/>
    </location>
</feature>
<feature type="compositionally biased region" description="Low complexity" evidence="1">
    <location>
        <begin position="265"/>
        <end position="276"/>
    </location>
</feature>
<dbReference type="OrthoDB" id="5337378at2759"/>
<feature type="compositionally biased region" description="Low complexity" evidence="1">
    <location>
        <begin position="199"/>
        <end position="208"/>
    </location>
</feature>
<feature type="compositionally biased region" description="Gly residues" evidence="1">
    <location>
        <begin position="521"/>
        <end position="530"/>
    </location>
</feature>
<name>A0A8H7DI46_9AGAR</name>
<proteinExistence type="predicted"/>
<evidence type="ECO:0000313" key="2">
    <source>
        <dbReference type="EMBL" id="KAF7376269.1"/>
    </source>
</evidence>
<feature type="region of interest" description="Disordered" evidence="1">
    <location>
        <begin position="459"/>
        <end position="549"/>
    </location>
</feature>
<reference evidence="2" key="1">
    <citation type="submission" date="2020-05" db="EMBL/GenBank/DDBJ databases">
        <title>Mycena genomes resolve the evolution of fungal bioluminescence.</title>
        <authorList>
            <person name="Tsai I.J."/>
        </authorList>
    </citation>
    <scope>NUCLEOTIDE SEQUENCE</scope>
    <source>
        <strain evidence="2">160909Yilan</strain>
    </source>
</reference>